<sequence>MQSLNQNMIADILAFQNAMMPQDSRPSAPLRVTGKTSIIEICP</sequence>
<comment type="caution">
    <text evidence="1">The sequence shown here is derived from an EMBL/GenBank/DDBJ whole genome shotgun (WGS) entry which is preliminary data.</text>
</comment>
<name>F7R1U8_9LACO</name>
<dbReference type="EMBL" id="AFOJ01000006">
    <property type="protein sequence ID" value="EGM51360.1"/>
    <property type="molecule type" value="Genomic_DNA"/>
</dbReference>
<organism evidence="1 2">
    <name type="scientific">Ligilactobacillus ruminis SPM0211</name>
    <dbReference type="NCBI Taxonomy" id="1040964"/>
    <lineage>
        <taxon>Bacteria</taxon>
        <taxon>Bacillati</taxon>
        <taxon>Bacillota</taxon>
        <taxon>Bacilli</taxon>
        <taxon>Lactobacillales</taxon>
        <taxon>Lactobacillaceae</taxon>
        <taxon>Ligilactobacillus</taxon>
    </lineage>
</organism>
<evidence type="ECO:0000313" key="2">
    <source>
        <dbReference type="Proteomes" id="UP000002971"/>
    </source>
</evidence>
<gene>
    <name evidence="1" type="ORF">LRU_01672</name>
</gene>
<dbReference type="AlphaFoldDB" id="F7R1U8"/>
<dbReference type="Proteomes" id="UP000002971">
    <property type="component" value="Unassembled WGS sequence"/>
</dbReference>
<accession>F7R1U8</accession>
<reference evidence="1 2" key="1">
    <citation type="journal article" date="2011" name="J. Bacteriol.">
        <title>Genome Sequence of Lactobacillus ruminis SPM0211, Isolated from a Fecal Sample from a Healthy Korean.</title>
        <authorList>
            <person name="Lee S."/>
            <person name="Cho Y.J."/>
            <person name="Lee A.H."/>
            <person name="Chun J."/>
            <person name="Ha N.J."/>
            <person name="Ko G."/>
        </authorList>
    </citation>
    <scope>NUCLEOTIDE SEQUENCE [LARGE SCALE GENOMIC DNA]</scope>
    <source>
        <strain evidence="1 2">SPM0211</strain>
    </source>
</reference>
<protein>
    <submittedName>
        <fullName evidence="1">Uncharacterized protein</fullName>
    </submittedName>
</protein>
<proteinExistence type="predicted"/>
<evidence type="ECO:0000313" key="1">
    <source>
        <dbReference type="EMBL" id="EGM51360.1"/>
    </source>
</evidence>